<name>A0A8C7YAC3_9TELE</name>
<reference evidence="1" key="1">
    <citation type="submission" date="2025-08" db="UniProtKB">
        <authorList>
            <consortium name="Ensembl"/>
        </authorList>
    </citation>
    <scope>IDENTIFICATION</scope>
</reference>
<dbReference type="Proteomes" id="UP000694383">
    <property type="component" value="Unplaced"/>
</dbReference>
<organism evidence="1 2">
    <name type="scientific">Oryzias sinensis</name>
    <name type="common">Chinese medaka</name>
    <dbReference type="NCBI Taxonomy" id="183150"/>
    <lineage>
        <taxon>Eukaryota</taxon>
        <taxon>Metazoa</taxon>
        <taxon>Chordata</taxon>
        <taxon>Craniata</taxon>
        <taxon>Vertebrata</taxon>
        <taxon>Euteleostomi</taxon>
        <taxon>Actinopterygii</taxon>
        <taxon>Neopterygii</taxon>
        <taxon>Teleostei</taxon>
        <taxon>Neoteleostei</taxon>
        <taxon>Acanthomorphata</taxon>
        <taxon>Ovalentaria</taxon>
        <taxon>Atherinomorphae</taxon>
        <taxon>Beloniformes</taxon>
        <taxon>Adrianichthyidae</taxon>
        <taxon>Oryziinae</taxon>
        <taxon>Oryzias</taxon>
    </lineage>
</organism>
<dbReference type="Ensembl" id="ENSOSIT00000026699.1">
    <property type="protein sequence ID" value="ENSOSIP00000025311.1"/>
    <property type="gene ID" value="ENSOSIG00000013262.1"/>
</dbReference>
<accession>A0A8C7YAC3</accession>
<proteinExistence type="predicted"/>
<sequence length="106" mass="12064">MINSKKTNDKSNFTSTFPELTTLVLQDKVLIRKLQPIDRLPSCSIMVGEIPSLKSPKSNKRKHCCYETEGKKTGINILNMFVTNPEINDSEGWRQKSTYFLITVAL</sequence>
<protein>
    <submittedName>
        <fullName evidence="1">Uncharacterized protein</fullName>
    </submittedName>
</protein>
<evidence type="ECO:0000313" key="1">
    <source>
        <dbReference type="Ensembl" id="ENSOSIP00000025311.1"/>
    </source>
</evidence>
<keyword evidence="2" id="KW-1185">Reference proteome</keyword>
<reference evidence="1" key="2">
    <citation type="submission" date="2025-09" db="UniProtKB">
        <authorList>
            <consortium name="Ensembl"/>
        </authorList>
    </citation>
    <scope>IDENTIFICATION</scope>
</reference>
<dbReference type="AlphaFoldDB" id="A0A8C7YAC3"/>
<evidence type="ECO:0000313" key="2">
    <source>
        <dbReference type="Proteomes" id="UP000694383"/>
    </source>
</evidence>